<feature type="domain" description="SAC" evidence="6">
    <location>
        <begin position="244"/>
        <end position="616"/>
    </location>
</feature>
<dbReference type="InterPro" id="IPR043573">
    <property type="entry name" value="Fig4-like"/>
</dbReference>
<comment type="subcellular location">
    <subcellularLocation>
        <location evidence="1">Endomembrane system</location>
    </subcellularLocation>
</comment>
<dbReference type="Pfam" id="PF02383">
    <property type="entry name" value="Syja_N"/>
    <property type="match status" value="1"/>
</dbReference>
<accession>F0W0E3</accession>
<dbReference type="PROSITE" id="PS50275">
    <property type="entry name" value="SAC"/>
    <property type="match status" value="1"/>
</dbReference>
<sequence>MNTLVSVKRDIERGVRPLISIVCPPLDPPLPPRTSSTRRKGISNPSDSSSSSISSLSSGPQKQHYRESHLDSVIQYFERFTVYETDSMYYIVASDRYYSQFRFFQLDRTIEKPDSLNDILQEDCKLYQWAEMEEKLQEISRTKLQNTKSAVGSGSSYTHGKLVRVLSAVGIVGCFRFLCGYYMMFVTERRKVGCIGGNFIYGVQSTQQISISRKLELGTGWSWFRRWLNPSAEEEAEARYLGLFHFIDLSKDFYFSYSYELTRTLQYNMTAQHVDPSEMFVWNHFLIRELSNSLSKAASSKILMPYMLGCYEQRKCSMFGRLISIVLVARRSRHFAGTRYLKRGIADTGKVANDVEIEQIIEDESIGMGKFSSFVQHRGSIPVFWSQETSATLPKPPIVLNRVDPTYSACKKHIADLFQRYGSPVVALNLVKHTEKKERETIVGNEYVNAVEYLNSFMPPQHRIRYMALDYSRLSKQKNLNVLQTIDKFAVWALTQTGFFCSAPKRYLGREHHHLVAHSPDKVSFTGIWHVPDQPTPRPNTTGWLEQRGVLRTNCIDCLDRTNVSQFSVGRRALGQQLYALGIRNSTFLESGSQLVRILMLLYSLIGDAISMQYGGSEAHKNVKNSAGRENLKHRELLTSIRRYYSNSFTDTAKQDAINIFLGNYVPQDNEIPLWELDSDYYLHNFEVRNGIQACDQVEASVALYAEKKRRLMEMIMSLSTTEINTIQNSTTSGQLLELKMACESDRENKEVRYAYVRECKRMLDDWWKEPIRAHEALKLEPCTSGNGQLDEATENENKECIGQNASECDGFVQRYYPQELTSFDKSLSYKFMCPLDLSNEPTDDAGYASAEARSGHRGGYLGTISSSAASDASSETSTYELNDTGNAGFDHMRCRSISKPATRTGRSMSAPDISEDAPIHRTKSRSDAWQNHGELGTKLSHSSFSSMIQRDLTRSVVSLPSSTTLRQRRSSQDDLSVLGDFNQSQYDGVNAMTGVIKRKEELSVEDYYLRNKCTRRVGDHTKTVPDGVYERYVHCGRLRSMWGIDTESVEMCFQAYLRDNNINPDEVRAVRDAQIRGGATFRIQMGAYSGLDQHLKARVLVTKKLKMDAEDKRLLENNCDLKKLSSTDHVSIPTDSLDLYKSFFLDPLPDVSANIPDASSSIQALSEKSHLASYLYGESRNLSISQSRANKSGPCVHKDPVKNQLCPMTHSERHKDSLSPSLNHLINIGPLLKLDGGKDQDFVLFNEAARMYGIGSAISREVVVPLDTR</sequence>
<dbReference type="PANTHER" id="PTHR45738:SF5">
    <property type="entry name" value="POLYPHOSPHOINOSITIDE PHOSPHATASE"/>
    <property type="match status" value="1"/>
</dbReference>
<dbReference type="GO" id="GO:0012505">
    <property type="term" value="C:endomembrane system"/>
    <property type="evidence" value="ECO:0007669"/>
    <property type="project" value="UniProtKB-SubCell"/>
</dbReference>
<keyword evidence="2" id="KW-0378">Hydrolase</keyword>
<protein>
    <submittedName>
        <fullName evidence="7">Uncharacterized protein AlNc14C4G586</fullName>
    </submittedName>
</protein>
<evidence type="ECO:0000256" key="5">
    <source>
        <dbReference type="SAM" id="Phobius"/>
    </source>
</evidence>
<dbReference type="HOGENOM" id="CLU_002767_0_0_1"/>
<feature type="transmembrane region" description="Helical" evidence="5">
    <location>
        <begin position="162"/>
        <end position="184"/>
    </location>
</feature>
<organism evidence="7">
    <name type="scientific">Albugo laibachii Nc14</name>
    <dbReference type="NCBI Taxonomy" id="890382"/>
    <lineage>
        <taxon>Eukaryota</taxon>
        <taxon>Sar</taxon>
        <taxon>Stramenopiles</taxon>
        <taxon>Oomycota</taxon>
        <taxon>Peronosporomycetes</taxon>
        <taxon>Albuginales</taxon>
        <taxon>Albuginaceae</taxon>
        <taxon>Albugo</taxon>
    </lineage>
</organism>
<keyword evidence="5" id="KW-0812">Transmembrane</keyword>
<feature type="compositionally biased region" description="Low complexity" evidence="4">
    <location>
        <begin position="43"/>
        <end position="58"/>
    </location>
</feature>
<reference evidence="7" key="2">
    <citation type="submission" date="2011-02" db="EMBL/GenBank/DDBJ databases">
        <authorList>
            <person name="MacLean D."/>
        </authorList>
    </citation>
    <scope>NUCLEOTIDE SEQUENCE</scope>
</reference>
<proteinExistence type="predicted"/>
<evidence type="ECO:0000256" key="1">
    <source>
        <dbReference type="ARBA" id="ARBA00004308"/>
    </source>
</evidence>
<evidence type="ECO:0000259" key="6">
    <source>
        <dbReference type="PROSITE" id="PS50275"/>
    </source>
</evidence>
<evidence type="ECO:0000256" key="2">
    <source>
        <dbReference type="ARBA" id="ARBA00022801"/>
    </source>
</evidence>
<dbReference type="EMBL" id="FR824049">
    <property type="protein sequence ID" value="CCA14515.1"/>
    <property type="molecule type" value="Genomic_DNA"/>
</dbReference>
<evidence type="ECO:0000256" key="4">
    <source>
        <dbReference type="SAM" id="MobiDB-lite"/>
    </source>
</evidence>
<gene>
    <name evidence="7" type="primary">AlNc14C4G586</name>
    <name evidence="7" type="ORF">ALNC14_006580</name>
</gene>
<dbReference type="AlphaFoldDB" id="F0W0E3"/>
<evidence type="ECO:0000313" key="7">
    <source>
        <dbReference type="EMBL" id="CCA14515.1"/>
    </source>
</evidence>
<evidence type="ECO:0000256" key="3">
    <source>
        <dbReference type="ARBA" id="ARBA00023136"/>
    </source>
</evidence>
<name>F0W0E3_9STRA</name>
<dbReference type="PANTHER" id="PTHR45738">
    <property type="entry name" value="POLYPHOSPHOINOSITIDE PHOSPHATASE"/>
    <property type="match status" value="1"/>
</dbReference>
<keyword evidence="3 5" id="KW-0472">Membrane</keyword>
<feature type="region of interest" description="Disordered" evidence="4">
    <location>
        <begin position="26"/>
        <end position="64"/>
    </location>
</feature>
<dbReference type="GO" id="GO:0043813">
    <property type="term" value="F:phosphatidylinositol-3,5-bisphosphate 5-phosphatase activity"/>
    <property type="evidence" value="ECO:0007669"/>
    <property type="project" value="InterPro"/>
</dbReference>
<keyword evidence="5" id="KW-1133">Transmembrane helix</keyword>
<dbReference type="InterPro" id="IPR002013">
    <property type="entry name" value="SAC_dom"/>
</dbReference>
<reference evidence="7" key="1">
    <citation type="journal article" date="2011" name="PLoS Biol.">
        <title>Gene gain and loss during evolution of obligate parasitism in the white rust pathogen of Arabidopsis thaliana.</title>
        <authorList>
            <person name="Kemen E."/>
            <person name="Gardiner A."/>
            <person name="Schultz-Larsen T."/>
            <person name="Kemen A.C."/>
            <person name="Balmuth A.L."/>
            <person name="Robert-Seilaniantz A."/>
            <person name="Bailey K."/>
            <person name="Holub E."/>
            <person name="Studholme D.J."/>
            <person name="Maclean D."/>
            <person name="Jones J.D."/>
        </authorList>
    </citation>
    <scope>NUCLEOTIDE SEQUENCE</scope>
</reference>
<dbReference type="GO" id="GO:0046856">
    <property type="term" value="P:phosphatidylinositol dephosphorylation"/>
    <property type="evidence" value="ECO:0007669"/>
    <property type="project" value="InterPro"/>
</dbReference>